<organism evidence="2">
    <name type="scientific">Micromonospora sp. CCTCC AA 2012012</name>
    <dbReference type="NCBI Taxonomy" id="3111921"/>
    <lineage>
        <taxon>Bacteria</taxon>
        <taxon>Bacillati</taxon>
        <taxon>Actinomycetota</taxon>
        <taxon>Actinomycetes</taxon>
        <taxon>Micromonosporales</taxon>
        <taxon>Micromonosporaceae</taxon>
        <taxon>Micromonospora</taxon>
    </lineage>
</organism>
<evidence type="ECO:0000313" key="1">
    <source>
        <dbReference type="EMBL" id="XBP92673.1"/>
    </source>
</evidence>
<dbReference type="RefSeq" id="WP_350932271.1">
    <property type="nucleotide sequence ID" value="NZ_CP157762.1"/>
</dbReference>
<sequence>MAPLTAQKLAQTRILDVDALARNEVDLRTYPHRNLALMVQPGLMGSGVTRLLEGVEYLGQFGWELVNVTDNSRNPFLYAFLRRR</sequence>
<reference evidence="2" key="2">
    <citation type="submission" date="2024-06" db="EMBL/GenBank/DDBJ databases">
        <title>Micromonospora mangrovi CCTCC AA 2012012 genome sequences.</title>
        <authorList>
            <person name="Gao J."/>
        </authorList>
    </citation>
    <scope>NUCLEOTIDE SEQUENCE</scope>
    <source>
        <strain evidence="2">CCTCC AA 2012012</strain>
    </source>
</reference>
<dbReference type="EMBL" id="CP157762">
    <property type="protein sequence ID" value="XBP92673.1"/>
    <property type="molecule type" value="Genomic_DNA"/>
</dbReference>
<evidence type="ECO:0000313" key="2">
    <source>
        <dbReference type="EMBL" id="XCH73370.1"/>
    </source>
</evidence>
<reference evidence="1" key="1">
    <citation type="submission" date="2024-01" db="EMBL/GenBank/DDBJ databases">
        <title>The genome sequence of Micromonospora mangrovi CCTCC AA 2012012.</title>
        <authorList>
            <person name="Gao J."/>
        </authorList>
    </citation>
    <scope>NUCLEOTIDE SEQUENCE</scope>
    <source>
        <strain evidence="1">CCTCC AA 2012012</strain>
    </source>
</reference>
<gene>
    <name evidence="2" type="ORF">ABUL08_24215</name>
    <name evidence="1" type="ORF">VK199_24140</name>
</gene>
<accession>A0AAU8HDA9</accession>
<dbReference type="AlphaFoldDB" id="A0AAU8HDA9"/>
<protein>
    <submittedName>
        <fullName evidence="2">Uncharacterized protein</fullName>
    </submittedName>
</protein>
<name>A0AAU8HDA9_9ACTN</name>
<proteinExistence type="predicted"/>
<dbReference type="EMBL" id="CP159342">
    <property type="protein sequence ID" value="XCH73370.1"/>
    <property type="molecule type" value="Genomic_DNA"/>
</dbReference>